<dbReference type="Proteomes" id="UP000436822">
    <property type="component" value="Unassembled WGS sequence"/>
</dbReference>
<evidence type="ECO:0000313" key="2">
    <source>
        <dbReference type="EMBL" id="GFE65436.1"/>
    </source>
</evidence>
<keyword evidence="3" id="KW-1185">Reference proteome</keyword>
<protein>
    <recommendedName>
        <fullName evidence="4">DUF3072 family protein</fullName>
    </recommendedName>
</protein>
<dbReference type="RefSeq" id="WP_159807371.1">
    <property type="nucleotide sequence ID" value="NZ_BLJE01000002.1"/>
</dbReference>
<evidence type="ECO:0000313" key="3">
    <source>
        <dbReference type="Proteomes" id="UP000436822"/>
    </source>
</evidence>
<reference evidence="2 3" key="1">
    <citation type="submission" date="2019-12" db="EMBL/GenBank/DDBJ databases">
        <title>Litoreibacter badius sp. nov., a novel bacteriochlorophyll a-containing bacterium in the genus Litoreibacter.</title>
        <authorList>
            <person name="Kanamuro M."/>
            <person name="Takabe Y."/>
            <person name="Mori K."/>
            <person name="Takaichi S."/>
            <person name="Hanada S."/>
        </authorList>
    </citation>
    <scope>NUCLEOTIDE SEQUENCE [LARGE SCALE GENOMIC DNA]</scope>
    <source>
        <strain evidence="2 3">K6</strain>
    </source>
</reference>
<name>A0A6N6JGU0_9RHOB</name>
<comment type="caution">
    <text evidence="2">The sequence shown here is derived from an EMBL/GenBank/DDBJ whole genome shotgun (WGS) entry which is preliminary data.</text>
</comment>
<dbReference type="OrthoDB" id="7871968at2"/>
<evidence type="ECO:0008006" key="4">
    <source>
        <dbReference type="Google" id="ProtNLM"/>
    </source>
</evidence>
<gene>
    <name evidence="2" type="ORF">KIN_25100</name>
</gene>
<dbReference type="EMBL" id="BLJE01000002">
    <property type="protein sequence ID" value="GFE65436.1"/>
    <property type="molecule type" value="Genomic_DNA"/>
</dbReference>
<organism evidence="2 3">
    <name type="scientific">Litoreibacter roseus</name>
    <dbReference type="NCBI Taxonomy" id="2601869"/>
    <lineage>
        <taxon>Bacteria</taxon>
        <taxon>Pseudomonadati</taxon>
        <taxon>Pseudomonadota</taxon>
        <taxon>Alphaproteobacteria</taxon>
        <taxon>Rhodobacterales</taxon>
        <taxon>Roseobacteraceae</taxon>
        <taxon>Litoreibacter</taxon>
    </lineage>
</organism>
<dbReference type="AlphaFoldDB" id="A0A6N6JGU0"/>
<evidence type="ECO:0000256" key="1">
    <source>
        <dbReference type="SAM" id="MobiDB-lite"/>
    </source>
</evidence>
<feature type="region of interest" description="Disordered" evidence="1">
    <location>
        <begin position="1"/>
        <end position="31"/>
    </location>
</feature>
<accession>A0A6N6JGU0</accession>
<proteinExistence type="predicted"/>
<sequence>MIPPTKAVIGGDDSVVPSTPEDGDGPARPETEAELRQLADALGEPYDGDLTERQAQDRISALKEQKNS</sequence>